<evidence type="ECO:0000256" key="3">
    <source>
        <dbReference type="ARBA" id="ARBA00022691"/>
    </source>
</evidence>
<name>A0A6A7XYP3_9HYPH</name>
<dbReference type="AlphaFoldDB" id="A0A6A7XYP3"/>
<sequence length="264" mass="28364">MRIACVGRRLPVRDALYDDPALVSFYDLENGGPSPDRDCCLALAGKAASVLDLGCGTGELAVMIASAADGRVGRAVFGVDPAGAMLDNARSRPGGAGVTWVEADARTVRLGRTFDLVVLTGHAFQVFLTEQDRAALLATIAVHLSPAGRFVFDSRNPAAEEWREWTPDRSHRLVAHPDFGAVEAWNDVEHDPVSGIVTYGTFYRIVESGRLLSSRSRIAFPARDEIARLIAAAALAVETWLGDWNGTPFTPASPEIIPLGRRAL</sequence>
<accession>A0A6A7XYP3</accession>
<dbReference type="Pfam" id="PF13649">
    <property type="entry name" value="Methyltransf_25"/>
    <property type="match status" value="1"/>
</dbReference>
<gene>
    <name evidence="5" type="ORF">F0357_02510</name>
</gene>
<dbReference type="SUPFAM" id="SSF53335">
    <property type="entry name" value="S-adenosyl-L-methionine-dependent methyltransferases"/>
    <property type="match status" value="1"/>
</dbReference>
<keyword evidence="1 5" id="KW-0489">Methyltransferase</keyword>
<dbReference type="Gene3D" id="3.40.50.150">
    <property type="entry name" value="Vaccinia Virus protein VP39"/>
    <property type="match status" value="1"/>
</dbReference>
<dbReference type="PANTHER" id="PTHR43464:SF19">
    <property type="entry name" value="UBIQUINONE BIOSYNTHESIS O-METHYLTRANSFERASE, MITOCHONDRIAL"/>
    <property type="match status" value="1"/>
</dbReference>
<dbReference type="CDD" id="cd02440">
    <property type="entry name" value="AdoMet_MTases"/>
    <property type="match status" value="1"/>
</dbReference>
<dbReference type="InterPro" id="IPR029063">
    <property type="entry name" value="SAM-dependent_MTases_sf"/>
</dbReference>
<evidence type="ECO:0000313" key="6">
    <source>
        <dbReference type="Proteomes" id="UP000332515"/>
    </source>
</evidence>
<comment type="caution">
    <text evidence="5">The sequence shown here is derived from an EMBL/GenBank/DDBJ whole genome shotgun (WGS) entry which is preliminary data.</text>
</comment>
<dbReference type="GO" id="GO:0032259">
    <property type="term" value="P:methylation"/>
    <property type="evidence" value="ECO:0007669"/>
    <property type="project" value="UniProtKB-KW"/>
</dbReference>
<evidence type="ECO:0000256" key="2">
    <source>
        <dbReference type="ARBA" id="ARBA00022679"/>
    </source>
</evidence>
<feature type="domain" description="Methyltransferase" evidence="4">
    <location>
        <begin position="50"/>
        <end position="148"/>
    </location>
</feature>
<reference evidence="5 6" key="1">
    <citation type="submission" date="2019-09" db="EMBL/GenBank/DDBJ databases">
        <title>Segnochrobactrum spirostomi gen. nov., sp. nov., isolated from the ciliate Spirostomum cf. yagiui and description of a novel family, Segnochrobactraceae fam. nov. within the order Rhizobiales of the class Alphaproteobacteria.</title>
        <authorList>
            <person name="Akter S."/>
            <person name="Shazib S.U.A."/>
            <person name="Shin M.K."/>
        </authorList>
    </citation>
    <scope>NUCLEOTIDE SEQUENCE [LARGE SCALE GENOMIC DNA]</scope>
    <source>
        <strain evidence="5 6">Sp-1</strain>
    </source>
</reference>
<evidence type="ECO:0000256" key="1">
    <source>
        <dbReference type="ARBA" id="ARBA00022603"/>
    </source>
</evidence>
<evidence type="ECO:0000259" key="4">
    <source>
        <dbReference type="Pfam" id="PF13649"/>
    </source>
</evidence>
<organism evidence="5 6">
    <name type="scientific">Segnochrobactrum spirostomi</name>
    <dbReference type="NCBI Taxonomy" id="2608987"/>
    <lineage>
        <taxon>Bacteria</taxon>
        <taxon>Pseudomonadati</taxon>
        <taxon>Pseudomonadota</taxon>
        <taxon>Alphaproteobacteria</taxon>
        <taxon>Hyphomicrobiales</taxon>
        <taxon>Segnochrobactraceae</taxon>
        <taxon>Segnochrobactrum</taxon>
    </lineage>
</organism>
<dbReference type="EMBL" id="VWNA01000001">
    <property type="protein sequence ID" value="MQT11563.1"/>
    <property type="molecule type" value="Genomic_DNA"/>
</dbReference>
<keyword evidence="3" id="KW-0949">S-adenosyl-L-methionine</keyword>
<protein>
    <submittedName>
        <fullName evidence="5">Class I SAM-dependent methyltransferase</fullName>
    </submittedName>
</protein>
<keyword evidence="6" id="KW-1185">Reference proteome</keyword>
<dbReference type="GO" id="GO:0008168">
    <property type="term" value="F:methyltransferase activity"/>
    <property type="evidence" value="ECO:0007669"/>
    <property type="project" value="UniProtKB-KW"/>
</dbReference>
<keyword evidence="2 5" id="KW-0808">Transferase</keyword>
<proteinExistence type="predicted"/>
<dbReference type="PANTHER" id="PTHR43464">
    <property type="entry name" value="METHYLTRANSFERASE"/>
    <property type="match status" value="1"/>
</dbReference>
<dbReference type="Proteomes" id="UP000332515">
    <property type="component" value="Unassembled WGS sequence"/>
</dbReference>
<evidence type="ECO:0000313" key="5">
    <source>
        <dbReference type="EMBL" id="MQT11563.1"/>
    </source>
</evidence>
<dbReference type="InterPro" id="IPR041698">
    <property type="entry name" value="Methyltransf_25"/>
</dbReference>